<dbReference type="PROSITE" id="PS50943">
    <property type="entry name" value="HTH_CROC1"/>
    <property type="match status" value="1"/>
</dbReference>
<dbReference type="GO" id="GO:0003677">
    <property type="term" value="F:DNA binding"/>
    <property type="evidence" value="ECO:0007669"/>
    <property type="project" value="InterPro"/>
</dbReference>
<dbReference type="EMBL" id="CP129970">
    <property type="protein sequence ID" value="WMN07871.1"/>
    <property type="molecule type" value="Genomic_DNA"/>
</dbReference>
<protein>
    <submittedName>
        <fullName evidence="2">XRE family transcriptional regulator</fullName>
    </submittedName>
</protein>
<proteinExistence type="predicted"/>
<dbReference type="InterPro" id="IPR010982">
    <property type="entry name" value="Lambda_DNA-bd_dom_sf"/>
</dbReference>
<dbReference type="Pfam" id="PF01381">
    <property type="entry name" value="HTH_3"/>
    <property type="match status" value="1"/>
</dbReference>
<organism evidence="2 3">
    <name type="scientific">Marivirga arenosa</name>
    <dbReference type="NCBI Taxonomy" id="3059076"/>
    <lineage>
        <taxon>Bacteria</taxon>
        <taxon>Pseudomonadati</taxon>
        <taxon>Bacteroidota</taxon>
        <taxon>Cytophagia</taxon>
        <taxon>Cytophagales</taxon>
        <taxon>Marivirgaceae</taxon>
        <taxon>Marivirga</taxon>
    </lineage>
</organism>
<dbReference type="InterPro" id="IPR001387">
    <property type="entry name" value="Cro/C1-type_HTH"/>
</dbReference>
<dbReference type="InterPro" id="IPR052345">
    <property type="entry name" value="Rad_response_metalloprotease"/>
</dbReference>
<dbReference type="SMART" id="SM00530">
    <property type="entry name" value="HTH_XRE"/>
    <property type="match status" value="1"/>
</dbReference>
<evidence type="ECO:0000313" key="3">
    <source>
        <dbReference type="Proteomes" id="UP001244443"/>
    </source>
</evidence>
<dbReference type="RefSeq" id="WP_308358162.1">
    <property type="nucleotide sequence ID" value="NZ_CP129970.2"/>
</dbReference>
<dbReference type="Proteomes" id="UP001244443">
    <property type="component" value="Chromosome"/>
</dbReference>
<evidence type="ECO:0000259" key="1">
    <source>
        <dbReference type="PROSITE" id="PS50943"/>
    </source>
</evidence>
<dbReference type="CDD" id="cd00093">
    <property type="entry name" value="HTH_XRE"/>
    <property type="match status" value="1"/>
</dbReference>
<dbReference type="SUPFAM" id="SSF47413">
    <property type="entry name" value="lambda repressor-like DNA-binding domains"/>
    <property type="match status" value="1"/>
</dbReference>
<keyword evidence="3" id="KW-1185">Reference proteome</keyword>
<name>A0AA51N7T4_9BACT</name>
<sequence>MSLEDDKSNQSLTEIYDYLASKRTATLVELLEEQCKKHGVSQRQLSQIIGVQRKSLQRILEGEAQKVDVLTLLKINQFLGLELNEVIKLYVSGIPSDSVNELEASRKSAYIVKHFDLEGLKKSGFIKSLIDFGEIEQRILEFFGLDNIYEYDSEISGALFSRTKKSTHDKMMEFWVKSAYLQFQKVENPNEYDRDSLLELISKMRPYTRQVERGLTTVVKALFNIGITVIIQSYLTKTQIRGGTFIVNGKPCIVLTDFNKRYDTLWFTLLHELCHVLFDLETIETTTYHLTGEPDIFLIEEEADQFARDYLLTPEKLAIVQPFIFSEGVVKEYAQRWKIHESIIYGMYLHENENYYPKFRSYITKSDQAVKNLKLSSWDEDSIVEHAKRIKEVLTAK</sequence>
<dbReference type="Gene3D" id="1.10.260.40">
    <property type="entry name" value="lambda repressor-like DNA-binding domains"/>
    <property type="match status" value="1"/>
</dbReference>
<accession>A0AA51N7T4</accession>
<dbReference type="PANTHER" id="PTHR43236">
    <property type="entry name" value="ANTITOXIN HIGA1"/>
    <property type="match status" value="1"/>
</dbReference>
<dbReference type="AlphaFoldDB" id="A0AA51N7T4"/>
<feature type="domain" description="HTH cro/C1-type" evidence="1">
    <location>
        <begin position="31"/>
        <end position="86"/>
    </location>
</feature>
<dbReference type="PANTHER" id="PTHR43236:SF1">
    <property type="entry name" value="BLL7220 PROTEIN"/>
    <property type="match status" value="1"/>
</dbReference>
<reference evidence="2" key="1">
    <citation type="submission" date="2023-08" db="EMBL/GenBank/DDBJ databases">
        <title>Comparative genomics and taxonomic characterization of three novel marine species of genus Marivirga.</title>
        <authorList>
            <person name="Muhammad N."/>
            <person name="Kim S.-G."/>
        </authorList>
    </citation>
    <scope>NUCLEOTIDE SEQUENCE [LARGE SCALE GENOMIC DNA]</scope>
    <source>
        <strain evidence="2">ABR2-2</strain>
    </source>
</reference>
<gene>
    <name evidence="2" type="ORF">QYS48_30175</name>
</gene>
<evidence type="ECO:0000313" key="2">
    <source>
        <dbReference type="EMBL" id="WMN07871.1"/>
    </source>
</evidence>